<dbReference type="RefSeq" id="WP_065079138.1">
    <property type="nucleotide sequence ID" value="NZ_LROS01000039.1"/>
</dbReference>
<sequence>MHWEIIKRLTKTGIYIGTIKSFEFNEESKDKVYNEALKYAKHKNKMSFTKKYYYEIEFNWQ</sequence>
<reference evidence="1 2" key="1">
    <citation type="journal article" date="2012" name="Front. Microbiol.">
        <title>Draft Genome Sequence of the Virulent Strain 01-B526 of the Fish Pathogen Aeromonas salmonicida.</title>
        <authorList>
            <person name="Charette S.J."/>
            <person name="Brochu F."/>
            <person name="Boyle B."/>
            <person name="Filion G."/>
            <person name="Tanaka K.H."/>
            <person name="Derome N."/>
        </authorList>
    </citation>
    <scope>NUCLEOTIDE SEQUENCE [LARGE SCALE GENOMIC DNA]</scope>
    <source>
        <strain evidence="1 2">P11</strain>
    </source>
</reference>
<evidence type="ECO:0000313" key="2">
    <source>
        <dbReference type="Proteomes" id="UP000093954"/>
    </source>
</evidence>
<proteinExistence type="predicted"/>
<evidence type="ECO:0008006" key="3">
    <source>
        <dbReference type="Google" id="ProtNLM"/>
    </source>
</evidence>
<comment type="caution">
    <text evidence="1">The sequence shown here is derived from an EMBL/GenBank/DDBJ whole genome shotgun (WGS) entry which is preliminary data.</text>
</comment>
<accession>A0A1A6AMW0</accession>
<protein>
    <recommendedName>
        <fullName evidence="3">AP2 domain protein</fullName>
    </recommendedName>
</protein>
<name>A0A1A6AMW0_9CLOT</name>
<gene>
    <name evidence="1" type="ORF">CLRAG_30110</name>
</gene>
<dbReference type="AlphaFoldDB" id="A0A1A6AMW0"/>
<organism evidence="1 2">
    <name type="scientific">Clostridium ragsdalei P11</name>
    <dbReference type="NCBI Taxonomy" id="1353534"/>
    <lineage>
        <taxon>Bacteria</taxon>
        <taxon>Bacillati</taxon>
        <taxon>Bacillota</taxon>
        <taxon>Clostridia</taxon>
        <taxon>Eubacteriales</taxon>
        <taxon>Clostridiaceae</taxon>
        <taxon>Clostridium</taxon>
    </lineage>
</organism>
<evidence type="ECO:0000313" key="1">
    <source>
        <dbReference type="EMBL" id="OBR91407.1"/>
    </source>
</evidence>
<dbReference type="Proteomes" id="UP000093954">
    <property type="component" value="Unassembled WGS sequence"/>
</dbReference>
<keyword evidence="2" id="KW-1185">Reference proteome</keyword>
<dbReference type="PATRIC" id="fig|1353534.3.peg.3060"/>
<dbReference type="EMBL" id="LROS01000039">
    <property type="protein sequence ID" value="OBR91407.1"/>
    <property type="molecule type" value="Genomic_DNA"/>
</dbReference>